<dbReference type="RefSeq" id="WP_058941155.1">
    <property type="nucleotide sequence ID" value="NZ_LNSV01000010.1"/>
</dbReference>
<reference evidence="2 3" key="1">
    <citation type="submission" date="2015-11" db="EMBL/GenBank/DDBJ databases">
        <title>Genome-wide analysis reveals the secondary metabolome in Streptomyces kanasensis ZX01.</title>
        <authorList>
            <person name="Zhang G."/>
            <person name="Han L."/>
            <person name="Feng J."/>
            <person name="Zhang X."/>
        </authorList>
    </citation>
    <scope>NUCLEOTIDE SEQUENCE [LARGE SCALE GENOMIC DNA]</scope>
    <source>
        <strain evidence="2 3">ZX01</strain>
    </source>
</reference>
<feature type="transmembrane region" description="Helical" evidence="1">
    <location>
        <begin position="25"/>
        <end position="43"/>
    </location>
</feature>
<feature type="transmembrane region" description="Helical" evidence="1">
    <location>
        <begin position="55"/>
        <end position="76"/>
    </location>
</feature>
<keyword evidence="1" id="KW-0472">Membrane</keyword>
<proteinExistence type="predicted"/>
<keyword evidence="1" id="KW-1133">Transmembrane helix</keyword>
<dbReference type="STRING" id="936756.ATE80_06390"/>
<accession>A0A100Y8C8</accession>
<keyword evidence="3" id="KW-1185">Reference proteome</keyword>
<feature type="transmembrane region" description="Helical" evidence="1">
    <location>
        <begin position="115"/>
        <end position="135"/>
    </location>
</feature>
<comment type="caution">
    <text evidence="2">The sequence shown here is derived from an EMBL/GenBank/DDBJ whole genome shotgun (WGS) entry which is preliminary data.</text>
</comment>
<dbReference type="AlphaFoldDB" id="A0A100Y8C8"/>
<sequence>MTRPPAPTRFPPADRRGAVRGLRRVLLLDAAGMACVGVGYLAAAGPLGRLLGPGTTLVVAVGAVMLALGVGTAAVARPARISVGAVRAVIGCGVLWILLSLAALGFAWLDLTTAGVVWTWLQIAPVAVFASWQTIELRSSRSG</sequence>
<feature type="transmembrane region" description="Helical" evidence="1">
    <location>
        <begin position="88"/>
        <end position="109"/>
    </location>
</feature>
<gene>
    <name evidence="2" type="ORF">ATE80_06390</name>
</gene>
<dbReference type="Proteomes" id="UP000054011">
    <property type="component" value="Unassembled WGS sequence"/>
</dbReference>
<organism evidence="2 3">
    <name type="scientific">Streptomyces kanasensis</name>
    <dbReference type="NCBI Taxonomy" id="936756"/>
    <lineage>
        <taxon>Bacteria</taxon>
        <taxon>Bacillati</taxon>
        <taxon>Actinomycetota</taxon>
        <taxon>Actinomycetes</taxon>
        <taxon>Kitasatosporales</taxon>
        <taxon>Streptomycetaceae</taxon>
        <taxon>Streptomyces</taxon>
    </lineage>
</organism>
<name>A0A100Y8C8_9ACTN</name>
<evidence type="ECO:0000313" key="3">
    <source>
        <dbReference type="Proteomes" id="UP000054011"/>
    </source>
</evidence>
<keyword evidence="1" id="KW-0812">Transmembrane</keyword>
<evidence type="ECO:0000256" key="1">
    <source>
        <dbReference type="SAM" id="Phobius"/>
    </source>
</evidence>
<dbReference type="EMBL" id="LNSV01000010">
    <property type="protein sequence ID" value="KUH39565.1"/>
    <property type="molecule type" value="Genomic_DNA"/>
</dbReference>
<evidence type="ECO:0008006" key="4">
    <source>
        <dbReference type="Google" id="ProtNLM"/>
    </source>
</evidence>
<protein>
    <recommendedName>
        <fullName evidence="4">Integral membrane protein</fullName>
    </recommendedName>
</protein>
<dbReference type="OrthoDB" id="4566092at2"/>
<evidence type="ECO:0000313" key="2">
    <source>
        <dbReference type="EMBL" id="KUH39565.1"/>
    </source>
</evidence>